<dbReference type="Pfam" id="PF12099">
    <property type="entry name" value="DUF3575"/>
    <property type="match status" value="1"/>
</dbReference>
<comment type="caution">
    <text evidence="1">The sequence shown here is derived from an EMBL/GenBank/DDBJ whole genome shotgun (WGS) entry which is preliminary data.</text>
</comment>
<dbReference type="Proteomes" id="UP001055105">
    <property type="component" value="Unassembled WGS sequence"/>
</dbReference>
<evidence type="ECO:0000313" key="2">
    <source>
        <dbReference type="Proteomes" id="UP001055105"/>
    </source>
</evidence>
<sequence length="247" mass="28343">MKRHIEELPDGTTLYTQLSEFRNPARIRKNTVRERSFEDDPYTYIPTNLIEDTAMKFRIFLLLCASLWGWNVRGQSVALKTNVLSDAFMNINLGVETGLAPKWTLDITGDFNAWTLSHGRRWKHWLVRPEARLWFCDRFAGHFIGFHAHGGQYNIGGVKNGISFLGSDLSKLSDYRYQGWFIGAGVAYGYAWILGRHWNLEAEIGVGYAYTQYDSFRCVGCGKRVEKDKPHHYVGTTKAAVNLVYVF</sequence>
<accession>A0AA37P151</accession>
<dbReference type="AlphaFoldDB" id="A0AA37P151"/>
<gene>
    <name evidence="1" type="ORF">CE91St16_33180</name>
</gene>
<reference evidence="1" key="1">
    <citation type="submission" date="2022-01" db="EMBL/GenBank/DDBJ databases">
        <title>Novel bile acid biosynthetic pathways are enriched in the microbiome of centenarians.</title>
        <authorList>
            <person name="Sato Y."/>
            <person name="Atarashi K."/>
            <person name="Plichta R.D."/>
            <person name="Arai Y."/>
            <person name="Sasajima S."/>
            <person name="Kearney M.S."/>
            <person name="Suda W."/>
            <person name="Takeshita K."/>
            <person name="Sasaki T."/>
            <person name="Okamoto S."/>
            <person name="Skelly N.A."/>
            <person name="Okamura Y."/>
            <person name="Vlamakis H."/>
            <person name="Li Y."/>
            <person name="Tanoue T."/>
            <person name="Takei H."/>
            <person name="Nittono H."/>
            <person name="Narushima S."/>
            <person name="Irie J."/>
            <person name="Itoh H."/>
            <person name="Moriya K."/>
            <person name="Sugiura Y."/>
            <person name="Suematsu M."/>
            <person name="Moritoki N."/>
            <person name="Shibata S."/>
            <person name="Littman R.D."/>
            <person name="Fischbach A.M."/>
            <person name="Uwamino Y."/>
            <person name="Inoue T."/>
            <person name="Honda A."/>
            <person name="Hattori M."/>
            <person name="Murai T."/>
            <person name="Xavier J.R."/>
            <person name="Hirose N."/>
            <person name="Honda K."/>
        </authorList>
    </citation>
    <scope>NUCLEOTIDE SEQUENCE</scope>
    <source>
        <strain evidence="1">CE91-St16</strain>
    </source>
</reference>
<evidence type="ECO:0008006" key="3">
    <source>
        <dbReference type="Google" id="ProtNLM"/>
    </source>
</evidence>
<dbReference type="SUPFAM" id="SSF103515">
    <property type="entry name" value="Autotransporter"/>
    <property type="match status" value="1"/>
</dbReference>
<organism evidence="1 2">
    <name type="scientific">Alistipes finegoldii</name>
    <dbReference type="NCBI Taxonomy" id="214856"/>
    <lineage>
        <taxon>Bacteria</taxon>
        <taxon>Pseudomonadati</taxon>
        <taxon>Bacteroidota</taxon>
        <taxon>Bacteroidia</taxon>
        <taxon>Bacteroidales</taxon>
        <taxon>Rikenellaceae</taxon>
        <taxon>Alistipes</taxon>
    </lineage>
</organism>
<dbReference type="InterPro" id="IPR021958">
    <property type="entry name" value="DUF3575"/>
</dbReference>
<dbReference type="EMBL" id="BQOL01000002">
    <property type="protein sequence ID" value="GKI20410.1"/>
    <property type="molecule type" value="Genomic_DNA"/>
</dbReference>
<dbReference type="InterPro" id="IPR036709">
    <property type="entry name" value="Autotransporte_beta_dom_sf"/>
</dbReference>
<evidence type="ECO:0000313" key="1">
    <source>
        <dbReference type="EMBL" id="GKI20410.1"/>
    </source>
</evidence>
<dbReference type="Gene3D" id="2.40.128.130">
    <property type="entry name" value="Autotransporter beta-domain"/>
    <property type="match status" value="1"/>
</dbReference>
<proteinExistence type="predicted"/>
<protein>
    <recommendedName>
        <fullName evidence="3">DUF3575 domain-containing protein</fullName>
    </recommendedName>
</protein>
<name>A0AA37P151_9BACT</name>